<protein>
    <recommendedName>
        <fullName evidence="4">Copper resistance protein B</fullName>
    </recommendedName>
</protein>
<feature type="signal peptide" evidence="1">
    <location>
        <begin position="1"/>
        <end position="26"/>
    </location>
</feature>
<sequence>MSKINLFVAPFTIGAGALFFTAAAEAQSLTGNVGSAGVSDGEQSLETRFGINDDGKSGARVHYDYAATDWYQLRLISSFSKPDAEDWDFSAFTVENWFQWSEEARSNEGFNGGLRFAYSFADGGGPDEAEVRLTITDKFAGAWEWRANAIGEIETGSGSEGGVEIETRAQLTRGIDIGMFGASGARLGFEVFSEWGNSRDIGGIDEQAHQIGPVIKLDWSSGVFLQSAVRAGLTDASDDGMFKVFIGREF</sequence>
<evidence type="ECO:0000313" key="3">
    <source>
        <dbReference type="Proteomes" id="UP000265431"/>
    </source>
</evidence>
<organism evidence="2 3">
    <name type="scientific">Henriciella barbarensis</name>
    <dbReference type="NCBI Taxonomy" id="86342"/>
    <lineage>
        <taxon>Bacteria</taxon>
        <taxon>Pseudomonadati</taxon>
        <taxon>Pseudomonadota</taxon>
        <taxon>Alphaproteobacteria</taxon>
        <taxon>Hyphomonadales</taxon>
        <taxon>Hyphomonadaceae</taxon>
        <taxon>Henriciella</taxon>
    </lineage>
</organism>
<proteinExistence type="predicted"/>
<dbReference type="RefSeq" id="WP_119379802.1">
    <property type="nucleotide sequence ID" value="NZ_QWGB01000005.1"/>
</dbReference>
<dbReference type="Proteomes" id="UP000265431">
    <property type="component" value="Unassembled WGS sequence"/>
</dbReference>
<dbReference type="OrthoDB" id="7627266at2"/>
<dbReference type="EMBL" id="QWGB01000005">
    <property type="protein sequence ID" value="RIJ24613.1"/>
    <property type="molecule type" value="Genomic_DNA"/>
</dbReference>
<feature type="chain" id="PRO_5017450308" description="Copper resistance protein B" evidence="1">
    <location>
        <begin position="27"/>
        <end position="250"/>
    </location>
</feature>
<reference evidence="2 3" key="1">
    <citation type="submission" date="2018-08" db="EMBL/GenBank/DDBJ databases">
        <title>Henriciella mobilis sp. nov., isolated from seawater.</title>
        <authorList>
            <person name="Cheng H."/>
            <person name="Wu Y.-H."/>
            <person name="Xu X.-W."/>
            <person name="Guo L.-L."/>
        </authorList>
    </citation>
    <scope>NUCLEOTIDE SEQUENCE [LARGE SCALE GENOMIC DNA]</scope>
    <source>
        <strain evidence="2 3">CCUG66934</strain>
    </source>
</reference>
<keyword evidence="3" id="KW-1185">Reference proteome</keyword>
<name>A0A399R103_9PROT</name>
<evidence type="ECO:0000256" key="1">
    <source>
        <dbReference type="SAM" id="SignalP"/>
    </source>
</evidence>
<evidence type="ECO:0008006" key="4">
    <source>
        <dbReference type="Google" id="ProtNLM"/>
    </source>
</evidence>
<accession>A0A399R103</accession>
<gene>
    <name evidence="2" type="ORF">D1224_10425</name>
</gene>
<keyword evidence="1" id="KW-0732">Signal</keyword>
<evidence type="ECO:0000313" key="2">
    <source>
        <dbReference type="EMBL" id="RIJ24613.1"/>
    </source>
</evidence>
<dbReference type="AlphaFoldDB" id="A0A399R103"/>
<comment type="caution">
    <text evidence="2">The sequence shown here is derived from an EMBL/GenBank/DDBJ whole genome shotgun (WGS) entry which is preliminary data.</text>
</comment>